<proteinExistence type="predicted"/>
<feature type="region of interest" description="Disordered" evidence="1">
    <location>
        <begin position="193"/>
        <end position="215"/>
    </location>
</feature>
<evidence type="ECO:0000256" key="1">
    <source>
        <dbReference type="SAM" id="MobiDB-lite"/>
    </source>
</evidence>
<evidence type="ECO:0000313" key="3">
    <source>
        <dbReference type="Proteomes" id="UP000637788"/>
    </source>
</evidence>
<accession>A0A917VQ46</accession>
<protein>
    <recommendedName>
        <fullName evidence="4">IrrE N-terminal-like domain-containing protein</fullName>
    </recommendedName>
</protein>
<dbReference type="RefSeq" id="WP_189326600.1">
    <property type="nucleotide sequence ID" value="NZ_BMPQ01000034.1"/>
</dbReference>
<name>A0A917VQ46_9ACTN</name>
<keyword evidence="3" id="KW-1185">Reference proteome</keyword>
<organism evidence="2 3">
    <name type="scientific">Streptomyces flaveus</name>
    <dbReference type="NCBI Taxonomy" id="66370"/>
    <lineage>
        <taxon>Bacteria</taxon>
        <taxon>Bacillati</taxon>
        <taxon>Actinomycetota</taxon>
        <taxon>Actinomycetes</taxon>
        <taxon>Kitasatosporales</taxon>
        <taxon>Streptomycetaceae</taxon>
        <taxon>Streptomyces</taxon>
        <taxon>Streptomyces aurantiacus group</taxon>
    </lineage>
</organism>
<sequence>MDTRDVRPAKICSASEDRMYITRRRARCEAAADVVAIPRPFDLDALCEGIAAQRGRPLRLVALEGAPDSSMPCGVLVATESADLIFYEPATSALHKLQIVLHELAHLLLGHGGPDSERPAYATRLLPGAKDGQDDGGADEDEDDDLGIDLDQVLHILGRTSYSDNEEKDAELLATILSHRILDREATTNPVLERLGDALGHPIRTSSDTPRDHRS</sequence>
<feature type="region of interest" description="Disordered" evidence="1">
    <location>
        <begin position="126"/>
        <end position="145"/>
    </location>
</feature>
<dbReference type="Proteomes" id="UP000637788">
    <property type="component" value="Unassembled WGS sequence"/>
</dbReference>
<feature type="compositionally biased region" description="Acidic residues" evidence="1">
    <location>
        <begin position="134"/>
        <end position="145"/>
    </location>
</feature>
<reference evidence="2" key="1">
    <citation type="journal article" date="2014" name="Int. J. Syst. Evol. Microbiol.">
        <title>Complete genome sequence of Corynebacterium casei LMG S-19264T (=DSM 44701T), isolated from a smear-ripened cheese.</title>
        <authorList>
            <consortium name="US DOE Joint Genome Institute (JGI-PGF)"/>
            <person name="Walter F."/>
            <person name="Albersmeier A."/>
            <person name="Kalinowski J."/>
            <person name="Ruckert C."/>
        </authorList>
    </citation>
    <scope>NUCLEOTIDE SEQUENCE</scope>
    <source>
        <strain evidence="2">JCM 3035</strain>
    </source>
</reference>
<dbReference type="EMBL" id="BMPQ01000034">
    <property type="protein sequence ID" value="GGL06729.1"/>
    <property type="molecule type" value="Genomic_DNA"/>
</dbReference>
<reference evidence="2" key="2">
    <citation type="submission" date="2020-09" db="EMBL/GenBank/DDBJ databases">
        <authorList>
            <person name="Sun Q."/>
            <person name="Ohkuma M."/>
        </authorList>
    </citation>
    <scope>NUCLEOTIDE SEQUENCE</scope>
    <source>
        <strain evidence="2">JCM 3035</strain>
    </source>
</reference>
<gene>
    <name evidence="2" type="ORF">GCM10010094_79420</name>
</gene>
<dbReference type="AlphaFoldDB" id="A0A917VQ46"/>
<evidence type="ECO:0008006" key="4">
    <source>
        <dbReference type="Google" id="ProtNLM"/>
    </source>
</evidence>
<evidence type="ECO:0000313" key="2">
    <source>
        <dbReference type="EMBL" id="GGL06729.1"/>
    </source>
</evidence>
<comment type="caution">
    <text evidence="2">The sequence shown here is derived from an EMBL/GenBank/DDBJ whole genome shotgun (WGS) entry which is preliminary data.</text>
</comment>